<protein>
    <submittedName>
        <fullName evidence="3">Iduronate-2-sulfatase</fullName>
    </submittedName>
</protein>
<reference evidence="3" key="1">
    <citation type="submission" date="2020-06" db="EMBL/GenBank/DDBJ databases">
        <authorList>
            <consortium name="Plant Systems Biology data submission"/>
        </authorList>
    </citation>
    <scope>NUCLEOTIDE SEQUENCE</scope>
    <source>
        <strain evidence="3">D6</strain>
    </source>
</reference>
<proteinExistence type="predicted"/>
<dbReference type="InterPro" id="IPR052940">
    <property type="entry name" value="Carb_Esterase_6"/>
</dbReference>
<dbReference type="Gene3D" id="3.40.50.1110">
    <property type="entry name" value="SGNH hydrolase"/>
    <property type="match status" value="1"/>
</dbReference>
<evidence type="ECO:0000313" key="3">
    <source>
        <dbReference type="EMBL" id="CAB9515034.1"/>
    </source>
</evidence>
<dbReference type="AlphaFoldDB" id="A0A9N8E716"/>
<dbReference type="SUPFAM" id="SSF52266">
    <property type="entry name" value="SGNH hydrolase"/>
    <property type="match status" value="1"/>
</dbReference>
<dbReference type="InterPro" id="IPR005181">
    <property type="entry name" value="SASA"/>
</dbReference>
<dbReference type="InterPro" id="IPR036514">
    <property type="entry name" value="SGNH_hydro_sf"/>
</dbReference>
<feature type="domain" description="Sialate O-acetylesterase" evidence="2">
    <location>
        <begin position="1"/>
        <end position="254"/>
    </location>
</feature>
<keyword evidence="1" id="KW-0378">Hydrolase</keyword>
<evidence type="ECO:0000256" key="1">
    <source>
        <dbReference type="ARBA" id="ARBA00022801"/>
    </source>
</evidence>
<name>A0A9N8E716_9STRA</name>
<comment type="caution">
    <text evidence="3">The sequence shown here is derived from an EMBL/GenBank/DDBJ whole genome shotgun (WGS) entry which is preliminary data.</text>
</comment>
<dbReference type="GO" id="GO:0016787">
    <property type="term" value="F:hydrolase activity"/>
    <property type="evidence" value="ECO:0007669"/>
    <property type="project" value="UniProtKB-KW"/>
</dbReference>
<sequence length="264" mass="28800">MAGRCDVTELPEGLQPAEIRDINFRMCWDNDHNLGEGCNSSGKFESLQAQHSPGLEMDIFGPEMALAHALSPRLKEQGIQRAHFIKFAMGSTNLHSNWNPSNNNSEGKMASIGYYPRFLDFCRTALESIREGQSDVDCPLGGMFWLQGSSDSSKAKDANAYLANFQHFTKTFREDLAVPDMPVVVSPIIWSGKKVHVVNDALKQAGNSAVERCICIDPLDKDEFGVQGADAGLRAGHLTAAGLCEVGRRMGEAMPLPAGSELKN</sequence>
<gene>
    <name evidence="3" type="ORF">SEMRO_691_G187780.1</name>
</gene>
<dbReference type="PANTHER" id="PTHR31988:SF19">
    <property type="entry name" value="9-O-ACETYL-N-ACETYLNEURAMINIC ACID DEACETYLASE-RELATED"/>
    <property type="match status" value="1"/>
</dbReference>
<organism evidence="3 4">
    <name type="scientific">Seminavis robusta</name>
    <dbReference type="NCBI Taxonomy" id="568900"/>
    <lineage>
        <taxon>Eukaryota</taxon>
        <taxon>Sar</taxon>
        <taxon>Stramenopiles</taxon>
        <taxon>Ochrophyta</taxon>
        <taxon>Bacillariophyta</taxon>
        <taxon>Bacillariophyceae</taxon>
        <taxon>Bacillariophycidae</taxon>
        <taxon>Naviculales</taxon>
        <taxon>Naviculaceae</taxon>
        <taxon>Seminavis</taxon>
    </lineage>
</organism>
<dbReference type="EMBL" id="CAICTM010000690">
    <property type="protein sequence ID" value="CAB9515034.1"/>
    <property type="molecule type" value="Genomic_DNA"/>
</dbReference>
<dbReference type="Pfam" id="PF03629">
    <property type="entry name" value="SASA"/>
    <property type="match status" value="1"/>
</dbReference>
<dbReference type="OrthoDB" id="42638at2759"/>
<evidence type="ECO:0000259" key="2">
    <source>
        <dbReference type="Pfam" id="PF03629"/>
    </source>
</evidence>
<keyword evidence="4" id="KW-1185">Reference proteome</keyword>
<evidence type="ECO:0000313" key="4">
    <source>
        <dbReference type="Proteomes" id="UP001153069"/>
    </source>
</evidence>
<accession>A0A9N8E716</accession>
<dbReference type="Proteomes" id="UP001153069">
    <property type="component" value="Unassembled WGS sequence"/>
</dbReference>
<dbReference type="PANTHER" id="PTHR31988">
    <property type="entry name" value="ESTERASE, PUTATIVE (DUF303)-RELATED"/>
    <property type="match status" value="1"/>
</dbReference>